<dbReference type="PANTHER" id="PTHR34985:SF1">
    <property type="entry name" value="SLR0554 PROTEIN"/>
    <property type="match status" value="1"/>
</dbReference>
<evidence type="ECO:0000259" key="3">
    <source>
        <dbReference type="Pfam" id="PF12990"/>
    </source>
</evidence>
<feature type="domain" description="BT4734-like N-terminal" evidence="2">
    <location>
        <begin position="58"/>
        <end position="190"/>
    </location>
</feature>
<dbReference type="HOGENOM" id="CLU_024375_3_0_10"/>
<proteinExistence type="predicted"/>
<dbReference type="Proteomes" id="UP000009872">
    <property type="component" value="Unassembled WGS sequence"/>
</dbReference>
<dbReference type="PATRIC" id="fig|742727.4.peg.3501"/>
<dbReference type="InterPro" id="IPR014907">
    <property type="entry name" value="BT4734-like_N"/>
</dbReference>
<dbReference type="OrthoDB" id="9801888at2"/>
<dbReference type="Pfam" id="PF05272">
    <property type="entry name" value="VapE-like_dom"/>
    <property type="match status" value="1"/>
</dbReference>
<dbReference type="InterPro" id="IPR024450">
    <property type="entry name" value="DUF3874"/>
</dbReference>
<protein>
    <recommendedName>
        <fullName evidence="6">Helicase</fullName>
    </recommendedName>
</protein>
<name>K9EEV3_9BACE</name>
<evidence type="ECO:0000313" key="4">
    <source>
        <dbReference type="EMBL" id="EKU89447.1"/>
    </source>
</evidence>
<sequence length="697" mass="81464">MKITLIRGDRESGKEALSTCEADAWMDRIKTETKEEHVTRLRTMLLYTTPDSEGHYEHIDKLPRIYPSVEYGRTRDGERRLKHYNGVVMLEVNNLAGLSEVELVKRQAALLPQTWAAFAGSSGRSVKIWVKFALPDGKLPVKEENIEAFHAHAYRMTVQCYQPILPFPVTLKAASPAQSCRMTLDTYPYFNPQAIPFCLEQPFGMPGEETFHQRQLTEKNPLLRLKPGYETSQTFTLLFETALGKALDEMEEWKRGDDLQQLLVCLAEHCFKAGIPEEEVVRQSINHYYRQTDEQTIRTTLRNLYRECKGFGKKKSLTPEQDTAFRLSEFMERRYEFRFNALTGDLEYRQRDSIHFYFQPVDQRVKNSVAIDALQEGIRVWDRDVNRYLSSNRVPLYNPVEDYLCNVGRWDGKDRIRALADLVPCNNPHWRELFYRWFLNMVAHWRGLDKLHSNSTSPLLVGAQGFRKSTYCRIILPPELRFGYTDSLDFKSKRDAELYLGRFMLINIDEFDQVSINQQGFLKHLLQKPVANLRKPYGSSIQEMRRYASFIGTSNQKDLLTDPSGSRRFICIEVTAPIDTNVTINYRQLYAQAMEAIVKGERYWFDDTDEAILRETNREFEQMSPVEQLFHCYFRSPEEGEEGEYLSPMQILEHLRSKNRDIKLTASNVNCFGRILRKNNLEYKRTCKGIVYRVEKL</sequence>
<evidence type="ECO:0008006" key="6">
    <source>
        <dbReference type="Google" id="ProtNLM"/>
    </source>
</evidence>
<dbReference type="STRING" id="742727.HMPREF9447_03426"/>
<dbReference type="eggNOG" id="COG5545">
    <property type="taxonomic scope" value="Bacteria"/>
</dbReference>
<gene>
    <name evidence="4" type="ORF">HMPREF9447_03426</name>
</gene>
<evidence type="ECO:0000259" key="2">
    <source>
        <dbReference type="Pfam" id="PF08800"/>
    </source>
</evidence>
<dbReference type="EMBL" id="ADLF01000014">
    <property type="protein sequence ID" value="EKU89447.1"/>
    <property type="molecule type" value="Genomic_DNA"/>
</dbReference>
<dbReference type="Pfam" id="PF12990">
    <property type="entry name" value="DUF3874"/>
    <property type="match status" value="1"/>
</dbReference>
<dbReference type="InterPro" id="IPR007936">
    <property type="entry name" value="VapE-like_dom"/>
</dbReference>
<accession>K9EEV3</accession>
<dbReference type="SUPFAM" id="SSF52540">
    <property type="entry name" value="P-loop containing nucleoside triphosphate hydrolases"/>
    <property type="match status" value="1"/>
</dbReference>
<reference evidence="4 5" key="1">
    <citation type="submission" date="2012-09" db="EMBL/GenBank/DDBJ databases">
        <title>The Genome Sequence of Bacteroides oleiciplenus YIT 12058.</title>
        <authorList>
            <consortium name="The Broad Institute Genome Sequencing Platform"/>
            <person name="Earl A."/>
            <person name="Ward D."/>
            <person name="Feldgarden M."/>
            <person name="Gevers D."/>
            <person name="Morotomi M."/>
            <person name="Walker B."/>
            <person name="Young S.K."/>
            <person name="Zeng Q."/>
            <person name="Gargeya S."/>
            <person name="Fitzgerald M."/>
            <person name="Haas B."/>
            <person name="Abouelleil A."/>
            <person name="Alvarado L."/>
            <person name="Arachchi H.M."/>
            <person name="Berlin A.M."/>
            <person name="Chapman S.B."/>
            <person name="Goldberg J."/>
            <person name="Griggs A."/>
            <person name="Gujja S."/>
            <person name="Hansen M."/>
            <person name="Howarth C."/>
            <person name="Imamovic A."/>
            <person name="Larimer J."/>
            <person name="McCowen C."/>
            <person name="Montmayeur A."/>
            <person name="Murphy C."/>
            <person name="Neiman D."/>
            <person name="Pearson M."/>
            <person name="Priest M."/>
            <person name="Roberts A."/>
            <person name="Saif S."/>
            <person name="Shea T."/>
            <person name="Sisk P."/>
            <person name="Sykes S."/>
            <person name="Wortman J."/>
            <person name="Nusbaum C."/>
            <person name="Birren B."/>
        </authorList>
    </citation>
    <scope>NUCLEOTIDE SEQUENCE [LARGE SCALE GENOMIC DNA]</scope>
    <source>
        <strain evidence="4 5">YIT 12058</strain>
    </source>
</reference>
<evidence type="ECO:0000259" key="1">
    <source>
        <dbReference type="Pfam" id="PF05272"/>
    </source>
</evidence>
<dbReference type="AlphaFoldDB" id="K9EEV3"/>
<dbReference type="PANTHER" id="PTHR34985">
    <property type="entry name" value="SLR0554 PROTEIN"/>
    <property type="match status" value="1"/>
</dbReference>
<feature type="domain" description="DUF3874" evidence="3">
    <location>
        <begin position="623"/>
        <end position="694"/>
    </location>
</feature>
<dbReference type="RefSeq" id="WP_009130956.1">
    <property type="nucleotide sequence ID" value="NZ_JH992943.1"/>
</dbReference>
<keyword evidence="5" id="KW-1185">Reference proteome</keyword>
<evidence type="ECO:0000313" key="5">
    <source>
        <dbReference type="Proteomes" id="UP000009872"/>
    </source>
</evidence>
<dbReference type="InterPro" id="IPR027417">
    <property type="entry name" value="P-loop_NTPase"/>
</dbReference>
<dbReference type="Pfam" id="PF08800">
    <property type="entry name" value="BT4734-like_N"/>
    <property type="match status" value="1"/>
</dbReference>
<organism evidence="4 5">
    <name type="scientific">Bacteroides oleiciplenus YIT 12058</name>
    <dbReference type="NCBI Taxonomy" id="742727"/>
    <lineage>
        <taxon>Bacteria</taxon>
        <taxon>Pseudomonadati</taxon>
        <taxon>Bacteroidota</taxon>
        <taxon>Bacteroidia</taxon>
        <taxon>Bacteroidales</taxon>
        <taxon>Bacteroidaceae</taxon>
        <taxon>Bacteroides</taxon>
    </lineage>
</organism>
<feature type="domain" description="Virulence-associated protein E-like" evidence="1">
    <location>
        <begin position="409"/>
        <end position="621"/>
    </location>
</feature>
<comment type="caution">
    <text evidence="4">The sequence shown here is derived from an EMBL/GenBank/DDBJ whole genome shotgun (WGS) entry which is preliminary data.</text>
</comment>